<comment type="subcellular location">
    <subcellularLocation>
        <location evidence="1">Virion</location>
    </subcellularLocation>
</comment>
<evidence type="ECO:0000256" key="2">
    <source>
        <dbReference type="ARBA" id="ARBA00022561"/>
    </source>
</evidence>
<accession>A0A6B9J556</accession>
<dbReference type="Proteomes" id="UP000436513">
    <property type="component" value="Segment"/>
</dbReference>
<keyword evidence="5" id="KW-1185">Reference proteome</keyword>
<dbReference type="EMBL" id="MN549360">
    <property type="protein sequence ID" value="QGZ13855.1"/>
    <property type="molecule type" value="Genomic_DNA"/>
</dbReference>
<dbReference type="InterPro" id="IPR010762">
    <property type="entry name" value="Gp23/Gp24_T4-like"/>
</dbReference>
<keyword evidence="2" id="KW-0167">Capsid protein</keyword>
<evidence type="ECO:0000256" key="3">
    <source>
        <dbReference type="ARBA" id="ARBA00022844"/>
    </source>
</evidence>
<dbReference type="Pfam" id="PF07068">
    <property type="entry name" value="Gp23"/>
    <property type="match status" value="1"/>
</dbReference>
<proteinExistence type="predicted"/>
<dbReference type="GO" id="GO:0019028">
    <property type="term" value="C:viral capsid"/>
    <property type="evidence" value="ECO:0007669"/>
    <property type="project" value="UniProtKB-KW"/>
</dbReference>
<evidence type="ECO:0000313" key="4">
    <source>
        <dbReference type="EMBL" id="QGZ13855.1"/>
    </source>
</evidence>
<gene>
    <name evidence="4" type="ORF">RL38J1_043</name>
</gene>
<reference evidence="4 5" key="1">
    <citation type="submission" date="2019-10" db="EMBL/GenBank/DDBJ databases">
        <title>Complete genome sequence of bacteriophage vB_RLeM_RL38JI.</title>
        <authorList>
            <person name="Gunathilake D."/>
            <person name="Bhat S."/>
            <person name="Yost C.K."/>
            <person name="Hynes M.F."/>
        </authorList>
    </citation>
    <scope>NUCLEOTIDE SEQUENCE [LARGE SCALE GENOMIC DNA]</scope>
</reference>
<evidence type="ECO:0000256" key="1">
    <source>
        <dbReference type="ARBA" id="ARBA00004328"/>
    </source>
</evidence>
<organism evidence="4 5">
    <name type="scientific">Rhizobium phage RL38J1</name>
    <dbReference type="NCBI Taxonomy" id="2663232"/>
    <lineage>
        <taxon>Viruses</taxon>
        <taxon>Duplodnaviria</taxon>
        <taxon>Heunggongvirae</taxon>
        <taxon>Uroviricota</taxon>
        <taxon>Caudoviricetes</taxon>
        <taxon>Pootjesviridae</taxon>
        <taxon>Innesvirus</taxon>
        <taxon>Innesvirus RL38J1</taxon>
    </lineage>
</organism>
<evidence type="ECO:0000313" key="5">
    <source>
        <dbReference type="Proteomes" id="UP000436513"/>
    </source>
</evidence>
<sequence length="447" mass="48384">MFELYNEQDVELSKKWKSVIDTQDARPIAEHDLGTRYGMARMLENTANWLKTERGEGGMLFNEATPTTVTANVSKWDPIILSMVRRMGPTLLGNQLVGVQPMNSPQGLVFALRPRYKNAAGAEIHKTAPKAHFTGFKSGGTAGSAGSDTASDIETNPLAVVTPGDPLGNAFTTGTAMDTATGEGDIAAEISMTVDKVPVSAKTRALKASYSLETAQDLASQHGISADALFTGLLSDQLASETNYEILRTLYRIAVLGCSDTATPGVYDLDVDCDGRWLAEKARILAVRIINEASEIMVATRTGHGNFAVVDRKTYNLLYSGGQISDLGPSNNMFSGSDPVVRDNNVGSGMLMGTLRVYRDDYATMPGNTGFCLIGYKGPSELDAGAFYTPYVPVWTVRVNDQDSGQPRIFFKTRYGLVQNPLTDTNGALTARSNAFYRIFRIDSLDF</sequence>
<keyword evidence="3" id="KW-0946">Virion</keyword>
<protein>
    <submittedName>
        <fullName evidence="4">Major capsid protein</fullName>
    </submittedName>
</protein>
<name>A0A6B9J556_9CAUD</name>